<accession>A0AA39WBB3</accession>
<evidence type="ECO:0000313" key="3">
    <source>
        <dbReference type="Proteomes" id="UP001175000"/>
    </source>
</evidence>
<dbReference type="EMBL" id="JAULSU010000007">
    <property type="protein sequence ID" value="KAK0611923.1"/>
    <property type="molecule type" value="Genomic_DNA"/>
</dbReference>
<feature type="compositionally biased region" description="Polar residues" evidence="1">
    <location>
        <begin position="167"/>
        <end position="178"/>
    </location>
</feature>
<organism evidence="2 3">
    <name type="scientific">Immersiella caudata</name>
    <dbReference type="NCBI Taxonomy" id="314043"/>
    <lineage>
        <taxon>Eukaryota</taxon>
        <taxon>Fungi</taxon>
        <taxon>Dikarya</taxon>
        <taxon>Ascomycota</taxon>
        <taxon>Pezizomycotina</taxon>
        <taxon>Sordariomycetes</taxon>
        <taxon>Sordariomycetidae</taxon>
        <taxon>Sordariales</taxon>
        <taxon>Lasiosphaeriaceae</taxon>
        <taxon>Immersiella</taxon>
    </lineage>
</organism>
<name>A0AA39WBB3_9PEZI</name>
<proteinExistence type="predicted"/>
<gene>
    <name evidence="2" type="ORF">B0T14DRAFT_338652</name>
</gene>
<evidence type="ECO:0000313" key="2">
    <source>
        <dbReference type="EMBL" id="KAK0611923.1"/>
    </source>
</evidence>
<feature type="compositionally biased region" description="Polar residues" evidence="1">
    <location>
        <begin position="190"/>
        <end position="203"/>
    </location>
</feature>
<reference evidence="2" key="1">
    <citation type="submission" date="2023-06" db="EMBL/GenBank/DDBJ databases">
        <title>Genome-scale phylogeny and comparative genomics of the fungal order Sordariales.</title>
        <authorList>
            <consortium name="Lawrence Berkeley National Laboratory"/>
            <person name="Hensen N."/>
            <person name="Bonometti L."/>
            <person name="Westerberg I."/>
            <person name="Brannstrom I.O."/>
            <person name="Guillou S."/>
            <person name="Cros-Aarteil S."/>
            <person name="Calhoun S."/>
            <person name="Haridas S."/>
            <person name="Kuo A."/>
            <person name="Mondo S."/>
            <person name="Pangilinan J."/>
            <person name="Riley R."/>
            <person name="Labutti K."/>
            <person name="Andreopoulos B."/>
            <person name="Lipzen A."/>
            <person name="Chen C."/>
            <person name="Yanf M."/>
            <person name="Daum C."/>
            <person name="Ng V."/>
            <person name="Clum A."/>
            <person name="Steindorff A."/>
            <person name="Ohm R."/>
            <person name="Martin F."/>
            <person name="Silar P."/>
            <person name="Natvig D."/>
            <person name="Lalanne C."/>
            <person name="Gautier V."/>
            <person name="Ament-Velasquez S.L."/>
            <person name="Kruys A."/>
            <person name="Hutchinson M.I."/>
            <person name="Powell A.J."/>
            <person name="Barry K."/>
            <person name="Miller A.N."/>
            <person name="Grigoriev I.V."/>
            <person name="Debuchy R."/>
            <person name="Gladieux P."/>
            <person name="Thoren M.H."/>
            <person name="Johannesson H."/>
        </authorList>
    </citation>
    <scope>NUCLEOTIDE SEQUENCE</scope>
    <source>
        <strain evidence="2">CBS 606.72</strain>
    </source>
</reference>
<evidence type="ECO:0000256" key="1">
    <source>
        <dbReference type="SAM" id="MobiDB-lite"/>
    </source>
</evidence>
<keyword evidence="3" id="KW-1185">Reference proteome</keyword>
<dbReference type="Proteomes" id="UP001175000">
    <property type="component" value="Unassembled WGS sequence"/>
</dbReference>
<sequence length="341" mass="37133">MHCAAPLYFVAYPVSCDVGDEDSSGIATWQLGPKARIPGPGVRRAGSRRVATNPNWSDETIMIGDVFRRLGDERNDDQLLQARNVSINLRLVQSPSNARILKIAMVLRHTGTGTGLGSGSDKFEGVWGRGAGGRTTPHMPLFPHSDISKTVGSGDCGVGRSLAPPTGLNSTRSQSRPQGRQEAGQEQRKANTQATTAYPTSADSAEYEQEQTMDDQTALRDAKPPDLDVWIGFTSASGAAPSACLSTKYRIHMLNCTRDTWVAVFRSGSTVILFQRPNRRSETRSQAKPILHHFLGSQSKVITSAVTTSRRANTVARSDAAQVWSRPNWGWQASRKALKWT</sequence>
<comment type="caution">
    <text evidence="2">The sequence shown here is derived from an EMBL/GenBank/DDBJ whole genome shotgun (WGS) entry which is preliminary data.</text>
</comment>
<feature type="region of interest" description="Disordered" evidence="1">
    <location>
        <begin position="128"/>
        <end position="218"/>
    </location>
</feature>
<protein>
    <submittedName>
        <fullName evidence="2">Uncharacterized protein</fullName>
    </submittedName>
</protein>
<dbReference type="AlphaFoldDB" id="A0AA39WBB3"/>